<gene>
    <name evidence="9" type="ORF">CBW24_07545</name>
</gene>
<dbReference type="Proteomes" id="UP000219050">
    <property type="component" value="Chromosome"/>
</dbReference>
<evidence type="ECO:0000256" key="7">
    <source>
        <dbReference type="RuleBase" id="RU364112"/>
    </source>
</evidence>
<dbReference type="InterPro" id="IPR051263">
    <property type="entry name" value="C-type_cytochrome_biogenesis"/>
</dbReference>
<evidence type="ECO:0000256" key="1">
    <source>
        <dbReference type="ARBA" id="ARBA00010342"/>
    </source>
</evidence>
<dbReference type="PANTHER" id="PTHR47870">
    <property type="entry name" value="CYTOCHROME C-TYPE BIOGENESIS PROTEIN CCMH"/>
    <property type="match status" value="1"/>
</dbReference>
<evidence type="ECO:0000256" key="4">
    <source>
        <dbReference type="ARBA" id="ARBA00022729"/>
    </source>
</evidence>
<dbReference type="GO" id="GO:0017004">
    <property type="term" value="P:cytochrome complex assembly"/>
    <property type="evidence" value="ECO:0007669"/>
    <property type="project" value="UniProtKB-KW"/>
</dbReference>
<keyword evidence="3 7" id="KW-0479">Metal-binding</keyword>
<dbReference type="AlphaFoldDB" id="A0A291LYP9"/>
<keyword evidence="2 7" id="KW-0349">Heme</keyword>
<dbReference type="OrthoDB" id="9804975at2"/>
<evidence type="ECO:0000259" key="8">
    <source>
        <dbReference type="Pfam" id="PF03918"/>
    </source>
</evidence>
<feature type="chain" id="PRO_5011816380" description="Cytochrome c-type biogenesis protein" evidence="7">
    <location>
        <begin position="31"/>
        <end position="161"/>
    </location>
</feature>
<keyword evidence="7" id="KW-0812">Transmembrane</keyword>
<evidence type="ECO:0000256" key="3">
    <source>
        <dbReference type="ARBA" id="ARBA00022723"/>
    </source>
</evidence>
<dbReference type="GO" id="GO:0046872">
    <property type="term" value="F:metal ion binding"/>
    <property type="evidence" value="ECO:0007669"/>
    <property type="project" value="UniProtKB-KW"/>
</dbReference>
<accession>A0A291LYP9</accession>
<comment type="function">
    <text evidence="7">Possible subunit of a heme lyase.</text>
</comment>
<sequence length="161" mass="17687">MSLHLPRALRWVAVLMMLALTGPLATPAGAVVPSEVLDDPALEARAREISQGLRCLVCRNENIDESNADLAADLRILVRERLLAGDTDTEVVDFVVDRYGEYVLLRPTTQGANLLLWVAGPLMLLLALVMAGFYLWRRRAAPEPAALSEAETARLRELLGE</sequence>
<keyword evidence="7" id="KW-1133">Transmembrane helix</keyword>
<evidence type="ECO:0000313" key="9">
    <source>
        <dbReference type="EMBL" id="ATI41866.1"/>
    </source>
</evidence>
<dbReference type="EMBL" id="CP021404">
    <property type="protein sequence ID" value="ATI41866.1"/>
    <property type="molecule type" value="Genomic_DNA"/>
</dbReference>
<dbReference type="CDD" id="cd16378">
    <property type="entry name" value="CcmH_N"/>
    <property type="match status" value="1"/>
</dbReference>
<keyword evidence="7" id="KW-0472">Membrane</keyword>
<keyword evidence="10" id="KW-1185">Reference proteome</keyword>
<evidence type="ECO:0000256" key="6">
    <source>
        <dbReference type="ARBA" id="ARBA00023004"/>
    </source>
</evidence>
<organism evidence="9 10">
    <name type="scientific">Pacificitalea manganoxidans</name>
    <dbReference type="NCBI Taxonomy" id="1411902"/>
    <lineage>
        <taxon>Bacteria</taxon>
        <taxon>Pseudomonadati</taxon>
        <taxon>Pseudomonadota</taxon>
        <taxon>Alphaproteobacteria</taxon>
        <taxon>Rhodobacterales</taxon>
        <taxon>Paracoccaceae</taxon>
        <taxon>Pacificitalea</taxon>
    </lineage>
</organism>
<evidence type="ECO:0000256" key="2">
    <source>
        <dbReference type="ARBA" id="ARBA00022617"/>
    </source>
</evidence>
<proteinExistence type="inferred from homology"/>
<name>A0A291LYP9_9RHOB</name>
<dbReference type="Pfam" id="PF03918">
    <property type="entry name" value="CcmH"/>
    <property type="match status" value="1"/>
</dbReference>
<protein>
    <recommendedName>
        <fullName evidence="7">Cytochrome c-type biogenesis protein</fullName>
    </recommendedName>
</protein>
<feature type="domain" description="CcmH/CycL/Ccl2/NrfF N-terminal" evidence="8">
    <location>
        <begin position="20"/>
        <end position="159"/>
    </location>
</feature>
<reference evidence="9 10" key="1">
    <citation type="submission" date="2017-05" db="EMBL/GenBank/DDBJ databases">
        <title>Comparative genomic and metabolic analysis of manganese-oxidizing mechanisms in Celeribater manganoxidans DY25T: its adaption to the environment of polymetallic nodule.</title>
        <authorList>
            <person name="Wang X."/>
        </authorList>
    </citation>
    <scope>NUCLEOTIDE SEQUENCE [LARGE SCALE GENOMIC DNA]</scope>
    <source>
        <strain evidence="9 10">DY25</strain>
    </source>
</reference>
<dbReference type="Gene3D" id="1.10.8.640">
    <property type="entry name" value="Cytochrome C biogenesis protein"/>
    <property type="match status" value="1"/>
</dbReference>
<dbReference type="InterPro" id="IPR038297">
    <property type="entry name" value="CcmH/CycL/NrfF/Ccl2_sf"/>
</dbReference>
<keyword evidence="5" id="KW-0201">Cytochrome c-type biogenesis</keyword>
<evidence type="ECO:0000256" key="5">
    <source>
        <dbReference type="ARBA" id="ARBA00022748"/>
    </source>
</evidence>
<dbReference type="GO" id="GO:0005886">
    <property type="term" value="C:plasma membrane"/>
    <property type="evidence" value="ECO:0007669"/>
    <property type="project" value="TreeGrafter"/>
</dbReference>
<keyword evidence="6 7" id="KW-0408">Iron</keyword>
<keyword evidence="4 7" id="KW-0732">Signal</keyword>
<dbReference type="InterPro" id="IPR005616">
    <property type="entry name" value="CcmH/CycL/Ccl2/NrfF_N"/>
</dbReference>
<dbReference type="KEGG" id="cmag:CBW24_07545"/>
<comment type="similarity">
    <text evidence="1 7">Belongs to the CcmH/CycL/Ccl2/NrfF family.</text>
</comment>
<feature type="transmembrane region" description="Helical" evidence="7">
    <location>
        <begin position="114"/>
        <end position="136"/>
    </location>
</feature>
<feature type="signal peptide" evidence="7">
    <location>
        <begin position="1"/>
        <end position="30"/>
    </location>
</feature>
<evidence type="ECO:0000313" key="10">
    <source>
        <dbReference type="Proteomes" id="UP000219050"/>
    </source>
</evidence>
<dbReference type="PANTHER" id="PTHR47870:SF1">
    <property type="entry name" value="CYTOCHROME C-TYPE BIOGENESIS PROTEIN CCMH"/>
    <property type="match status" value="1"/>
</dbReference>